<dbReference type="EMBL" id="UGHK01000002">
    <property type="protein sequence ID" value="STO71900.1"/>
    <property type="molecule type" value="Genomic_DNA"/>
</dbReference>
<dbReference type="EMBL" id="UGHK01000002">
    <property type="protein sequence ID" value="STO72620.1"/>
    <property type="molecule type" value="Genomic_DNA"/>
</dbReference>
<sequence>MAKSLDIYAVYEGEDNLGDGTAEQLAKQFNLSKTTIYRYAKLGDKASKKKRLIVIKIDKEEKTK</sequence>
<organism evidence="2 4">
    <name type="scientific">Avibacterium paragallinarum</name>
    <name type="common">Haemophilus gallinarum</name>
    <dbReference type="NCBI Taxonomy" id="728"/>
    <lineage>
        <taxon>Bacteria</taxon>
        <taxon>Pseudomonadati</taxon>
        <taxon>Pseudomonadota</taxon>
        <taxon>Gammaproteobacteria</taxon>
        <taxon>Pasteurellales</taxon>
        <taxon>Pasteurellaceae</taxon>
        <taxon>Avibacterium</taxon>
    </lineage>
</organism>
<dbReference type="Proteomes" id="UP000254465">
    <property type="component" value="Unassembled WGS sequence"/>
</dbReference>
<dbReference type="AlphaFoldDB" id="A0A377IA33"/>
<name>A0A377IA33_AVIPA</name>
<proteinExistence type="predicted"/>
<dbReference type="GO" id="GO:0000150">
    <property type="term" value="F:DNA strand exchange activity"/>
    <property type="evidence" value="ECO:0007669"/>
    <property type="project" value="InterPro"/>
</dbReference>
<protein>
    <recommendedName>
        <fullName evidence="1">Resolvase HTH domain-containing protein</fullName>
    </recommendedName>
</protein>
<evidence type="ECO:0000313" key="4">
    <source>
        <dbReference type="Proteomes" id="UP000254465"/>
    </source>
</evidence>
<reference evidence="2 4" key="1">
    <citation type="submission" date="2018-06" db="EMBL/GenBank/DDBJ databases">
        <authorList>
            <consortium name="Pathogen Informatics"/>
            <person name="Doyle S."/>
        </authorList>
    </citation>
    <scope>NUCLEOTIDE SEQUENCE [LARGE SCALE GENOMIC DNA]</scope>
    <source>
        <strain evidence="2 4">NCTC11296</strain>
    </source>
</reference>
<feature type="domain" description="Resolvase HTH" evidence="1">
    <location>
        <begin position="21"/>
        <end position="39"/>
    </location>
</feature>
<dbReference type="InterPro" id="IPR006120">
    <property type="entry name" value="Resolvase_HTH_dom"/>
</dbReference>
<accession>A0A377IA33</accession>
<evidence type="ECO:0000313" key="3">
    <source>
        <dbReference type="EMBL" id="STO72620.1"/>
    </source>
</evidence>
<dbReference type="Pfam" id="PF02796">
    <property type="entry name" value="HTH_7"/>
    <property type="match status" value="1"/>
</dbReference>
<dbReference type="GO" id="GO:0003677">
    <property type="term" value="F:DNA binding"/>
    <property type="evidence" value="ECO:0007669"/>
    <property type="project" value="InterPro"/>
</dbReference>
<evidence type="ECO:0000259" key="1">
    <source>
        <dbReference type="Pfam" id="PF02796"/>
    </source>
</evidence>
<gene>
    <name evidence="2" type="ORF">NCTC11296_01816</name>
    <name evidence="3" type="ORF">NCTC11296_02553</name>
</gene>
<evidence type="ECO:0000313" key="2">
    <source>
        <dbReference type="EMBL" id="STO71900.1"/>
    </source>
</evidence>
<dbReference type="RefSeq" id="WP_017805656.1">
    <property type="nucleotide sequence ID" value="NZ_PQVK01000026.1"/>
</dbReference>